<dbReference type="AlphaFoldDB" id="A0A9X6NFC3"/>
<dbReference type="GO" id="GO:0003676">
    <property type="term" value="F:nucleic acid binding"/>
    <property type="evidence" value="ECO:0007669"/>
    <property type="project" value="InterPro"/>
</dbReference>
<dbReference type="InterPro" id="IPR036397">
    <property type="entry name" value="RNaseH_sf"/>
</dbReference>
<evidence type="ECO:0000313" key="1">
    <source>
        <dbReference type="EMBL" id="OWA53145.1"/>
    </source>
</evidence>
<dbReference type="Gene3D" id="3.30.420.10">
    <property type="entry name" value="Ribonuclease H-like superfamily/Ribonuclease H"/>
    <property type="match status" value="1"/>
</dbReference>
<dbReference type="EMBL" id="MTYJ01000305">
    <property type="protein sequence ID" value="OWA53145.1"/>
    <property type="molecule type" value="Genomic_DNA"/>
</dbReference>
<proteinExistence type="predicted"/>
<sequence>MFVAGISYRGLRTSIRSPRAKVNSDFYINKVLHPLFKKDIPRLFGKQAKMAVLHHNSAPAHKSAKTVLWLKSNGYKFIQEGDWPANSPDLSPMDCLINGIFKQRLWRRKTKSLEGLKRAMREEWKKIDIGLCRRTMKGWAPRVEKMLENKGYQS</sequence>
<reference evidence="2" key="1">
    <citation type="submission" date="2017-01" db="EMBL/GenBank/DDBJ databases">
        <title>Comparative genomics of anhydrobiosis in the tardigrade Hypsibius dujardini.</title>
        <authorList>
            <person name="Yoshida Y."/>
            <person name="Koutsovoulos G."/>
            <person name="Laetsch D."/>
            <person name="Stevens L."/>
            <person name="Kumar S."/>
            <person name="Horikawa D."/>
            <person name="Ishino K."/>
            <person name="Komine S."/>
            <person name="Tomita M."/>
            <person name="Blaxter M."/>
            <person name="Arakawa K."/>
        </authorList>
    </citation>
    <scope>NUCLEOTIDE SEQUENCE [LARGE SCALE GENOMIC DNA]</scope>
    <source>
        <strain evidence="2">Z151</strain>
    </source>
</reference>
<keyword evidence="2" id="KW-1185">Reference proteome</keyword>
<organism evidence="1 2">
    <name type="scientific">Hypsibius exemplaris</name>
    <name type="common">Freshwater tardigrade</name>
    <dbReference type="NCBI Taxonomy" id="2072580"/>
    <lineage>
        <taxon>Eukaryota</taxon>
        <taxon>Metazoa</taxon>
        <taxon>Ecdysozoa</taxon>
        <taxon>Tardigrada</taxon>
        <taxon>Eutardigrada</taxon>
        <taxon>Parachela</taxon>
        <taxon>Hypsibioidea</taxon>
        <taxon>Hypsibiidae</taxon>
        <taxon>Hypsibius</taxon>
    </lineage>
</organism>
<dbReference type="Proteomes" id="UP000192578">
    <property type="component" value="Unassembled WGS sequence"/>
</dbReference>
<comment type="caution">
    <text evidence="1">The sequence shown here is derived from an EMBL/GenBank/DDBJ whole genome shotgun (WGS) entry which is preliminary data.</text>
</comment>
<name>A0A9X6NFC3_HYPEX</name>
<accession>A0A9X6NFC3</accession>
<protein>
    <recommendedName>
        <fullName evidence="3">Tc1-like transposase DDE domain-containing protein</fullName>
    </recommendedName>
</protein>
<dbReference type="OrthoDB" id="10006939at2759"/>
<evidence type="ECO:0008006" key="3">
    <source>
        <dbReference type="Google" id="ProtNLM"/>
    </source>
</evidence>
<gene>
    <name evidence="1" type="ORF">BV898_17580</name>
</gene>
<evidence type="ECO:0000313" key="2">
    <source>
        <dbReference type="Proteomes" id="UP000192578"/>
    </source>
</evidence>